<keyword evidence="2 5" id="KW-0812">Transmembrane</keyword>
<feature type="transmembrane region" description="Helical" evidence="5">
    <location>
        <begin position="6"/>
        <end position="25"/>
    </location>
</feature>
<name>A0A9N9E3R3_9GLOM</name>
<comment type="similarity">
    <text evidence="5">Belongs to the class VI-like SAM-binding methyltransferase superfamily. Isoprenylcysteine carboxyl methyltransferase family.</text>
</comment>
<accession>A0A9N9E3R3</accession>
<evidence type="ECO:0000256" key="2">
    <source>
        <dbReference type="ARBA" id="ARBA00022692"/>
    </source>
</evidence>
<keyword evidence="7" id="KW-1185">Reference proteome</keyword>
<evidence type="ECO:0000256" key="3">
    <source>
        <dbReference type="ARBA" id="ARBA00022989"/>
    </source>
</evidence>
<gene>
    <name evidence="6" type="ORF">POCULU_LOCUS10598</name>
</gene>
<dbReference type="OrthoDB" id="422086at2759"/>
<evidence type="ECO:0000313" key="7">
    <source>
        <dbReference type="Proteomes" id="UP000789572"/>
    </source>
</evidence>
<keyword evidence="3 5" id="KW-1133">Transmembrane helix</keyword>
<keyword evidence="4 5" id="KW-0472">Membrane</keyword>
<evidence type="ECO:0000256" key="4">
    <source>
        <dbReference type="ARBA" id="ARBA00023136"/>
    </source>
</evidence>
<sequence>MITKLIALNIITILASFVTIPPIPHAPSPDIKKREGYYQYVFITYSPVFTPIGLILNALIYTWIMISPDPYPFNKVEKLSEWTLTDIVCFVMILAGGLLRVWCFRTLGRFFTFAVVIQPDHKLIKDPPYSLVRHPSYTAALMVSFGLFGFFHPLGKALFGEYGRMITAFLIVTIGIMTVHFFYKRVQFEEREMAMKFKDEWE</sequence>
<evidence type="ECO:0000256" key="1">
    <source>
        <dbReference type="ARBA" id="ARBA00004141"/>
    </source>
</evidence>
<dbReference type="Pfam" id="PF04140">
    <property type="entry name" value="ICMT"/>
    <property type="match status" value="1"/>
</dbReference>
<reference evidence="6" key="1">
    <citation type="submission" date="2021-06" db="EMBL/GenBank/DDBJ databases">
        <authorList>
            <person name="Kallberg Y."/>
            <person name="Tangrot J."/>
            <person name="Rosling A."/>
        </authorList>
    </citation>
    <scope>NUCLEOTIDE SEQUENCE</scope>
    <source>
        <strain evidence="6">IA702</strain>
    </source>
</reference>
<dbReference type="GO" id="GO:0005789">
    <property type="term" value="C:endoplasmic reticulum membrane"/>
    <property type="evidence" value="ECO:0007669"/>
    <property type="project" value="UniProtKB-SubCell"/>
</dbReference>
<comment type="subcellular location">
    <subcellularLocation>
        <location evidence="5">Endoplasmic reticulum membrane</location>
        <topology evidence="5">Multi-pass membrane protein</topology>
    </subcellularLocation>
    <subcellularLocation>
        <location evidence="1">Membrane</location>
        <topology evidence="1">Multi-pass membrane protein</topology>
    </subcellularLocation>
</comment>
<feature type="transmembrane region" description="Helical" evidence="5">
    <location>
        <begin position="37"/>
        <end position="64"/>
    </location>
</feature>
<feature type="transmembrane region" description="Helical" evidence="5">
    <location>
        <begin position="139"/>
        <end position="159"/>
    </location>
</feature>
<dbReference type="InterPro" id="IPR007269">
    <property type="entry name" value="ICMT_MeTrfase"/>
</dbReference>
<dbReference type="PANTHER" id="PTHR12714:SF9">
    <property type="entry name" value="PROTEIN-S-ISOPRENYLCYSTEINE O-METHYLTRANSFERASE"/>
    <property type="match status" value="1"/>
</dbReference>
<dbReference type="PANTHER" id="PTHR12714">
    <property type="entry name" value="PROTEIN-S ISOPRENYLCYSTEINE O-METHYLTRANSFERASE"/>
    <property type="match status" value="1"/>
</dbReference>
<proteinExistence type="inferred from homology"/>
<dbReference type="Proteomes" id="UP000789572">
    <property type="component" value="Unassembled WGS sequence"/>
</dbReference>
<feature type="non-terminal residue" evidence="6">
    <location>
        <position position="202"/>
    </location>
</feature>
<organism evidence="6 7">
    <name type="scientific">Paraglomus occultum</name>
    <dbReference type="NCBI Taxonomy" id="144539"/>
    <lineage>
        <taxon>Eukaryota</taxon>
        <taxon>Fungi</taxon>
        <taxon>Fungi incertae sedis</taxon>
        <taxon>Mucoromycota</taxon>
        <taxon>Glomeromycotina</taxon>
        <taxon>Glomeromycetes</taxon>
        <taxon>Paraglomerales</taxon>
        <taxon>Paraglomeraceae</taxon>
        <taxon>Paraglomus</taxon>
    </lineage>
</organism>
<protein>
    <recommendedName>
        <fullName evidence="5">Protein-S-isoprenylcysteine O-methyltransferase</fullName>
        <ecNumber evidence="5">2.1.1.100</ecNumber>
    </recommendedName>
</protein>
<keyword evidence="5" id="KW-0949">S-adenosyl-L-methionine</keyword>
<dbReference type="Gene3D" id="1.20.120.1630">
    <property type="match status" value="1"/>
</dbReference>
<dbReference type="GO" id="GO:0004671">
    <property type="term" value="F:protein C-terminal S-isoprenylcysteine carboxyl O-methyltransferase activity"/>
    <property type="evidence" value="ECO:0007669"/>
    <property type="project" value="UniProtKB-EC"/>
</dbReference>
<evidence type="ECO:0000256" key="5">
    <source>
        <dbReference type="RuleBase" id="RU362022"/>
    </source>
</evidence>
<dbReference type="EMBL" id="CAJVPJ010005750">
    <property type="protein sequence ID" value="CAG8663853.1"/>
    <property type="molecule type" value="Genomic_DNA"/>
</dbReference>
<comment type="catalytic activity">
    <reaction evidence="5">
        <text>[protein]-C-terminal S-[(2E,6E)-farnesyl]-L-cysteine + S-adenosyl-L-methionine = [protein]-C-terminal S-[(2E,6E)-farnesyl]-L-cysteine methyl ester + S-adenosyl-L-homocysteine</text>
        <dbReference type="Rhea" id="RHEA:21672"/>
        <dbReference type="Rhea" id="RHEA-COMP:12125"/>
        <dbReference type="Rhea" id="RHEA-COMP:12126"/>
        <dbReference type="ChEBI" id="CHEBI:57856"/>
        <dbReference type="ChEBI" id="CHEBI:59789"/>
        <dbReference type="ChEBI" id="CHEBI:90510"/>
        <dbReference type="ChEBI" id="CHEBI:90511"/>
        <dbReference type="EC" id="2.1.1.100"/>
    </reaction>
</comment>
<feature type="transmembrane region" description="Helical" evidence="5">
    <location>
        <begin position="84"/>
        <end position="103"/>
    </location>
</feature>
<comment type="caution">
    <text evidence="6">The sequence shown here is derived from an EMBL/GenBank/DDBJ whole genome shotgun (WGS) entry which is preliminary data.</text>
</comment>
<feature type="transmembrane region" description="Helical" evidence="5">
    <location>
        <begin position="165"/>
        <end position="183"/>
    </location>
</feature>
<dbReference type="GO" id="GO:0032259">
    <property type="term" value="P:methylation"/>
    <property type="evidence" value="ECO:0007669"/>
    <property type="project" value="UniProtKB-KW"/>
</dbReference>
<keyword evidence="5" id="KW-0489">Methyltransferase</keyword>
<evidence type="ECO:0000313" key="6">
    <source>
        <dbReference type="EMBL" id="CAG8663853.1"/>
    </source>
</evidence>
<dbReference type="AlphaFoldDB" id="A0A9N9E3R3"/>
<keyword evidence="5" id="KW-0256">Endoplasmic reticulum</keyword>
<keyword evidence="5" id="KW-0808">Transferase</keyword>
<dbReference type="EC" id="2.1.1.100" evidence="5"/>